<sequence length="117" mass="12892">MEHVAAIMVLVGCMQETTACREVPSPVVAFETVEECHALLPPAMEEIGKVFRTAYGKCAEVDPALIVESAVIEWTITPARKLEVTVTPEEEPLRLRAVSVLRPTSDFPHRRSKGAYS</sequence>
<dbReference type="AlphaFoldDB" id="A0A859QFC5"/>
<proteinExistence type="predicted"/>
<dbReference type="EMBL" id="CP041238">
    <property type="protein sequence ID" value="QLL60685.1"/>
    <property type="molecule type" value="Genomic_DNA"/>
</dbReference>
<evidence type="ECO:0000313" key="1">
    <source>
        <dbReference type="EMBL" id="QLL60685.1"/>
    </source>
</evidence>
<dbReference type="RefSeq" id="WP_180940254.1">
    <property type="nucleotide sequence ID" value="NZ_CP041238.1"/>
</dbReference>
<keyword evidence="2" id="KW-1185">Reference proteome</keyword>
<evidence type="ECO:0000313" key="2">
    <source>
        <dbReference type="Proteomes" id="UP000510721"/>
    </source>
</evidence>
<protein>
    <submittedName>
        <fullName evidence="1">Uncharacterized protein</fullName>
    </submittedName>
</protein>
<accession>A0A859QFC5</accession>
<gene>
    <name evidence="1" type="ORF">FKV68_04080</name>
</gene>
<name>A0A859QFC5_9HYPH</name>
<dbReference type="Proteomes" id="UP000510721">
    <property type="component" value="Chromosome"/>
</dbReference>
<reference evidence="1 2" key="1">
    <citation type="submission" date="2019-06" db="EMBL/GenBank/DDBJ databases">
        <title>Complete genome sequence of Ensifer mexicanus ITTG R7 isolated from nodules of Acacia angustissima (Mill.) Kuntze.</title>
        <authorList>
            <person name="Rincon-Rosales R."/>
            <person name="Rogel M.A."/>
            <person name="Guerrero G."/>
            <person name="Rincon-Molina C.I."/>
            <person name="Lopez-Lopez A."/>
            <person name="Martinez-Romero E."/>
        </authorList>
    </citation>
    <scope>NUCLEOTIDE SEQUENCE [LARGE SCALE GENOMIC DNA]</scope>
    <source>
        <strain evidence="1 2">ITTG R7</strain>
    </source>
</reference>
<dbReference type="KEGG" id="emx:FKV68_04080"/>
<organism evidence="1 2">
    <name type="scientific">Sinorhizobium mexicanum</name>
    <dbReference type="NCBI Taxonomy" id="375549"/>
    <lineage>
        <taxon>Bacteria</taxon>
        <taxon>Pseudomonadati</taxon>
        <taxon>Pseudomonadota</taxon>
        <taxon>Alphaproteobacteria</taxon>
        <taxon>Hyphomicrobiales</taxon>
        <taxon>Rhizobiaceae</taxon>
        <taxon>Sinorhizobium/Ensifer group</taxon>
        <taxon>Sinorhizobium</taxon>
    </lineage>
</organism>